<evidence type="ECO:0000313" key="1">
    <source>
        <dbReference type="EMBL" id="RUP43246.1"/>
    </source>
</evidence>
<dbReference type="PANTHER" id="PTHR10285">
    <property type="entry name" value="URIDINE KINASE"/>
    <property type="match status" value="1"/>
</dbReference>
<keyword evidence="2" id="KW-1185">Reference proteome</keyword>
<sequence length="255" mass="29223">MTLARHLKTLLPNTVIVHQDDFFKVRPRNPSFASPEPPPTLRFRPFPSQPEKDIPIDPATNLINWDCPSALDFPALVRLLHHARAAGGTLPDTHDSKEDRNIPTNPPVAVREDRMLTFQNSVYEILGGSARDAEDGWAFVIVDGFMLYWDEEVMRELDIRVFVRGAYETLKRRREERQGYVTIEGYWVDPPGYFDSIVWPEYLKWNGHLFTGQDHSSSLHAGVRGVTTLNSDEQDIEEMVRVSLEALKVVVKQKE</sequence>
<evidence type="ECO:0000313" key="2">
    <source>
        <dbReference type="Proteomes" id="UP000268093"/>
    </source>
</evidence>
<dbReference type="OrthoDB" id="10041966at2759"/>
<dbReference type="SUPFAM" id="SSF52540">
    <property type="entry name" value="P-loop containing nucleoside triphosphate hydrolases"/>
    <property type="match status" value="1"/>
</dbReference>
<gene>
    <name evidence="1" type="ORF">BC936DRAFT_137435</name>
</gene>
<accession>A0A433CXD9</accession>
<proteinExistence type="predicted"/>
<dbReference type="CDD" id="cd02024">
    <property type="entry name" value="NRK1"/>
    <property type="match status" value="1"/>
</dbReference>
<comment type="caution">
    <text evidence="1">The sequence shown here is derived from an EMBL/GenBank/DDBJ whole genome shotgun (WGS) entry which is preliminary data.</text>
</comment>
<protein>
    <submittedName>
        <fullName evidence="1">Uncharacterized protein</fullName>
    </submittedName>
</protein>
<dbReference type="AlphaFoldDB" id="A0A433CXD9"/>
<dbReference type="Gene3D" id="3.40.50.300">
    <property type="entry name" value="P-loop containing nucleotide triphosphate hydrolases"/>
    <property type="match status" value="1"/>
</dbReference>
<organism evidence="1 2">
    <name type="scientific">Jimgerdemannia flammicorona</name>
    <dbReference type="NCBI Taxonomy" id="994334"/>
    <lineage>
        <taxon>Eukaryota</taxon>
        <taxon>Fungi</taxon>
        <taxon>Fungi incertae sedis</taxon>
        <taxon>Mucoromycota</taxon>
        <taxon>Mucoromycotina</taxon>
        <taxon>Endogonomycetes</taxon>
        <taxon>Endogonales</taxon>
        <taxon>Endogonaceae</taxon>
        <taxon>Jimgerdemannia</taxon>
    </lineage>
</organism>
<dbReference type="EMBL" id="RBNI01011398">
    <property type="protein sequence ID" value="RUP43246.1"/>
    <property type="molecule type" value="Genomic_DNA"/>
</dbReference>
<dbReference type="InterPro" id="IPR027417">
    <property type="entry name" value="P-loop_NTPase"/>
</dbReference>
<name>A0A433CXD9_9FUNG</name>
<dbReference type="Proteomes" id="UP000268093">
    <property type="component" value="Unassembled WGS sequence"/>
</dbReference>
<reference evidence="1 2" key="1">
    <citation type="journal article" date="2018" name="New Phytol.">
        <title>Phylogenomics of Endogonaceae and evolution of mycorrhizas within Mucoromycota.</title>
        <authorList>
            <person name="Chang Y."/>
            <person name="Desiro A."/>
            <person name="Na H."/>
            <person name="Sandor L."/>
            <person name="Lipzen A."/>
            <person name="Clum A."/>
            <person name="Barry K."/>
            <person name="Grigoriev I.V."/>
            <person name="Martin F.M."/>
            <person name="Stajich J.E."/>
            <person name="Smith M.E."/>
            <person name="Bonito G."/>
            <person name="Spatafora J.W."/>
        </authorList>
    </citation>
    <scope>NUCLEOTIDE SEQUENCE [LARGE SCALE GENOMIC DNA]</scope>
    <source>
        <strain evidence="1 2">GMNB39</strain>
    </source>
</reference>